<dbReference type="InterPro" id="IPR036388">
    <property type="entry name" value="WH-like_DNA-bd_sf"/>
</dbReference>
<evidence type="ECO:0000256" key="3">
    <source>
        <dbReference type="ARBA" id="ARBA00023125"/>
    </source>
</evidence>
<gene>
    <name evidence="7" type="ORF">GCM10007888_26410</name>
    <name evidence="6" type="ORF">MOX02_55500</name>
</gene>
<dbReference type="InterPro" id="IPR036390">
    <property type="entry name" value="WH_DNA-bd_sf"/>
</dbReference>
<dbReference type="SUPFAM" id="SSF46785">
    <property type="entry name" value="Winged helix' DNA-binding domain"/>
    <property type="match status" value="1"/>
</dbReference>
<organism evidence="6 8">
    <name type="scientific">Methylobacterium oxalidis</name>
    <dbReference type="NCBI Taxonomy" id="944322"/>
    <lineage>
        <taxon>Bacteria</taxon>
        <taxon>Pseudomonadati</taxon>
        <taxon>Pseudomonadota</taxon>
        <taxon>Alphaproteobacteria</taxon>
        <taxon>Hyphomicrobiales</taxon>
        <taxon>Methylobacteriaceae</taxon>
        <taxon>Methylobacterium</taxon>
    </lineage>
</organism>
<dbReference type="Proteomes" id="UP000321960">
    <property type="component" value="Unassembled WGS sequence"/>
</dbReference>
<reference evidence="7" key="4">
    <citation type="submission" date="2023-01" db="EMBL/GenBank/DDBJ databases">
        <title>Draft genome sequence of Methylobacterium oxalidis strain NBRC 107715.</title>
        <authorList>
            <person name="Sun Q."/>
            <person name="Mori K."/>
        </authorList>
    </citation>
    <scope>NUCLEOTIDE SEQUENCE</scope>
    <source>
        <strain evidence="7">NBRC 107715</strain>
    </source>
</reference>
<dbReference type="PANTHER" id="PTHR30346">
    <property type="entry name" value="TRANSCRIPTIONAL DUAL REGULATOR HCAR-RELATED"/>
    <property type="match status" value="1"/>
</dbReference>
<dbReference type="Gene3D" id="3.40.190.10">
    <property type="entry name" value="Periplasmic binding protein-like II"/>
    <property type="match status" value="1"/>
</dbReference>
<evidence type="ECO:0000313" key="7">
    <source>
        <dbReference type="EMBL" id="GLS64260.1"/>
    </source>
</evidence>
<dbReference type="PROSITE" id="PS50931">
    <property type="entry name" value="HTH_LYSR"/>
    <property type="match status" value="1"/>
</dbReference>
<proteinExistence type="inferred from homology"/>
<evidence type="ECO:0000313" key="9">
    <source>
        <dbReference type="Proteomes" id="UP001156856"/>
    </source>
</evidence>
<dbReference type="AlphaFoldDB" id="A0A512JC20"/>
<evidence type="ECO:0000259" key="5">
    <source>
        <dbReference type="PROSITE" id="PS50931"/>
    </source>
</evidence>
<reference evidence="9" key="2">
    <citation type="journal article" date="2019" name="Int. J. Syst. Evol. Microbiol.">
        <title>The Global Catalogue of Microorganisms (GCM) 10K type strain sequencing project: providing services to taxonomists for standard genome sequencing and annotation.</title>
        <authorList>
            <consortium name="The Broad Institute Genomics Platform"/>
            <consortium name="The Broad Institute Genome Sequencing Center for Infectious Disease"/>
            <person name="Wu L."/>
            <person name="Ma J."/>
        </authorList>
    </citation>
    <scope>NUCLEOTIDE SEQUENCE [LARGE SCALE GENOMIC DNA]</scope>
    <source>
        <strain evidence="9">NBRC 107715</strain>
    </source>
</reference>
<dbReference type="GO" id="GO:0003700">
    <property type="term" value="F:DNA-binding transcription factor activity"/>
    <property type="evidence" value="ECO:0007669"/>
    <property type="project" value="InterPro"/>
</dbReference>
<reference evidence="7" key="1">
    <citation type="journal article" date="2014" name="Int. J. Syst. Evol. Microbiol.">
        <title>Complete genome of a new Firmicutes species belonging to the dominant human colonic microbiota ('Ruminococcus bicirculans') reveals two chromosomes and a selective capacity to utilize plant glucans.</title>
        <authorList>
            <consortium name="NISC Comparative Sequencing Program"/>
            <person name="Wegmann U."/>
            <person name="Louis P."/>
            <person name="Goesmann A."/>
            <person name="Henrissat B."/>
            <person name="Duncan S.H."/>
            <person name="Flint H.J."/>
        </authorList>
    </citation>
    <scope>NUCLEOTIDE SEQUENCE</scope>
    <source>
        <strain evidence="7">NBRC 107715</strain>
    </source>
</reference>
<sequence>MIEKLDDLLALSREQHFGRAPAACRVTPQMLSASVKNLENRFGVQLVQRGSPFHGFTPKGQRVLSWARRIVADSRTMQKDVATLRRGLSGHLRIAAIPTALPMVADLTTPYRSRHPDVRVTIASSASTASWRCRSTRRSTG</sequence>
<keyword evidence="9" id="KW-1185">Reference proteome</keyword>
<evidence type="ECO:0000256" key="4">
    <source>
        <dbReference type="ARBA" id="ARBA00023163"/>
    </source>
</evidence>
<dbReference type="Pfam" id="PF00126">
    <property type="entry name" value="HTH_1"/>
    <property type="match status" value="1"/>
</dbReference>
<dbReference type="EMBL" id="BJZU01000159">
    <property type="protein sequence ID" value="GEP07512.1"/>
    <property type="molecule type" value="Genomic_DNA"/>
</dbReference>
<dbReference type="PANTHER" id="PTHR30346:SF28">
    <property type="entry name" value="HTH-TYPE TRANSCRIPTIONAL REGULATOR CYNR"/>
    <property type="match status" value="1"/>
</dbReference>
<evidence type="ECO:0000313" key="8">
    <source>
        <dbReference type="Proteomes" id="UP000321960"/>
    </source>
</evidence>
<dbReference type="Gene3D" id="1.10.10.10">
    <property type="entry name" value="Winged helix-like DNA-binding domain superfamily/Winged helix DNA-binding domain"/>
    <property type="match status" value="1"/>
</dbReference>
<dbReference type="InterPro" id="IPR000847">
    <property type="entry name" value="LysR_HTH_N"/>
</dbReference>
<reference evidence="6 8" key="3">
    <citation type="submission" date="2019-07" db="EMBL/GenBank/DDBJ databases">
        <title>Whole genome shotgun sequence of Methylobacterium oxalidis NBRC 107715.</title>
        <authorList>
            <person name="Hosoyama A."/>
            <person name="Uohara A."/>
            <person name="Ohji S."/>
            <person name="Ichikawa N."/>
        </authorList>
    </citation>
    <scope>NUCLEOTIDE SEQUENCE [LARGE SCALE GENOMIC DNA]</scope>
    <source>
        <strain evidence="6 8">NBRC 107715</strain>
    </source>
</reference>
<comment type="caution">
    <text evidence="6">The sequence shown here is derived from an EMBL/GenBank/DDBJ whole genome shotgun (WGS) entry which is preliminary data.</text>
</comment>
<feature type="domain" description="HTH lysR-type" evidence="5">
    <location>
        <begin position="1"/>
        <end position="57"/>
    </location>
</feature>
<dbReference type="EMBL" id="BSPK01000034">
    <property type="protein sequence ID" value="GLS64260.1"/>
    <property type="molecule type" value="Genomic_DNA"/>
</dbReference>
<evidence type="ECO:0000256" key="2">
    <source>
        <dbReference type="ARBA" id="ARBA00023015"/>
    </source>
</evidence>
<dbReference type="Proteomes" id="UP001156856">
    <property type="component" value="Unassembled WGS sequence"/>
</dbReference>
<keyword evidence="4" id="KW-0804">Transcription</keyword>
<comment type="similarity">
    <text evidence="1">Belongs to the LysR transcriptional regulatory family.</text>
</comment>
<evidence type="ECO:0000313" key="6">
    <source>
        <dbReference type="EMBL" id="GEP07512.1"/>
    </source>
</evidence>
<name>A0A512JC20_9HYPH</name>
<dbReference type="GO" id="GO:0003677">
    <property type="term" value="F:DNA binding"/>
    <property type="evidence" value="ECO:0007669"/>
    <property type="project" value="UniProtKB-KW"/>
</dbReference>
<dbReference type="GO" id="GO:0032993">
    <property type="term" value="C:protein-DNA complex"/>
    <property type="evidence" value="ECO:0007669"/>
    <property type="project" value="TreeGrafter"/>
</dbReference>
<keyword evidence="2" id="KW-0805">Transcription regulation</keyword>
<protein>
    <recommendedName>
        <fullName evidence="5">HTH lysR-type domain-containing protein</fullName>
    </recommendedName>
</protein>
<accession>A0A512JC20</accession>
<evidence type="ECO:0000256" key="1">
    <source>
        <dbReference type="ARBA" id="ARBA00009437"/>
    </source>
</evidence>
<keyword evidence="3" id="KW-0238">DNA-binding</keyword>